<dbReference type="RefSeq" id="WP_336537767.1">
    <property type="nucleotide sequence ID" value="NZ_JBBAYL010000008.1"/>
</dbReference>
<organism evidence="1 2">
    <name type="scientific">Streptomyces brasiliscabiei</name>
    <dbReference type="NCBI Taxonomy" id="2736302"/>
    <lineage>
        <taxon>Bacteria</taxon>
        <taxon>Bacillati</taxon>
        <taxon>Actinomycetota</taxon>
        <taxon>Actinomycetes</taxon>
        <taxon>Kitasatosporales</taxon>
        <taxon>Streptomycetaceae</taxon>
        <taxon>Streptomyces</taxon>
    </lineage>
</organism>
<name>A0ABU8GTT1_9ACTN</name>
<accession>A0ABU8GTT1</accession>
<sequence>MRRSRATPDLLWDEAKDDFDPDLMGSLPDLYVPDTAPGDWQALLDLVEESGWHHEYEEGATRLAVPSAVHILTRPLDAECPRLRVWPTGDLLAIFRFLSDEEIDFDVDLREIQDQDRLDAFCHFLRSIGRRLGKPVLMCPEGAYDRPVLGFDPTLDRVVLLPDPAPGTDGEAPRRPDTVDA</sequence>
<proteinExistence type="predicted"/>
<reference evidence="1 2" key="1">
    <citation type="submission" date="2024-03" db="EMBL/GenBank/DDBJ databases">
        <title>First Report of Pectobacterium brasiliscabiei causing potato scab in china.</title>
        <authorList>
            <person name="Handique U."/>
        </authorList>
    </citation>
    <scope>NUCLEOTIDE SEQUENCE [LARGE SCALE GENOMIC DNA]</scope>
    <source>
        <strain evidence="1 2">ZRIMU1503</strain>
    </source>
</reference>
<evidence type="ECO:0000313" key="1">
    <source>
        <dbReference type="EMBL" id="MEI5615565.1"/>
    </source>
</evidence>
<dbReference type="EMBL" id="JBBAYM010000039">
    <property type="protein sequence ID" value="MEI5615565.1"/>
    <property type="molecule type" value="Genomic_DNA"/>
</dbReference>
<dbReference type="Proteomes" id="UP001365781">
    <property type="component" value="Unassembled WGS sequence"/>
</dbReference>
<evidence type="ECO:0000313" key="2">
    <source>
        <dbReference type="Proteomes" id="UP001365781"/>
    </source>
</evidence>
<gene>
    <name evidence="1" type="ORF">WB403_41260</name>
</gene>
<protein>
    <submittedName>
        <fullName evidence="1">Uncharacterized protein</fullName>
    </submittedName>
</protein>
<comment type="caution">
    <text evidence="1">The sequence shown here is derived from an EMBL/GenBank/DDBJ whole genome shotgun (WGS) entry which is preliminary data.</text>
</comment>
<keyword evidence="2" id="KW-1185">Reference proteome</keyword>